<evidence type="ECO:0000259" key="1">
    <source>
        <dbReference type="PROSITE" id="PS51186"/>
    </source>
</evidence>
<sequence>MAPLDISLLPAEASADTDTMREVADLVNRVYATAENGQWLPGTTRTTVEEITELTRAGQIVVARLDGAVVGSIRVQHLDAETGESGMLVADPDHRGMGIGRRLRSFVIDMLRRQGIGTLQIELLVPRDWTQDSKEFMAGWNERSGYKVVRKGAFEEQYPDLAPRLATPCDFVIYHKAL</sequence>
<dbReference type="Gene3D" id="3.40.630.30">
    <property type="match status" value="1"/>
</dbReference>
<dbReference type="Pfam" id="PF00583">
    <property type="entry name" value="Acetyltransf_1"/>
    <property type="match status" value="1"/>
</dbReference>
<gene>
    <name evidence="2" type="ORF">FB559_5965</name>
</gene>
<keyword evidence="2" id="KW-0808">Transferase</keyword>
<dbReference type="GO" id="GO:0016747">
    <property type="term" value="F:acyltransferase activity, transferring groups other than amino-acyl groups"/>
    <property type="evidence" value="ECO:0007669"/>
    <property type="project" value="InterPro"/>
</dbReference>
<dbReference type="PROSITE" id="PS51186">
    <property type="entry name" value="GNAT"/>
    <property type="match status" value="1"/>
</dbReference>
<dbReference type="AlphaFoldDB" id="A0A543CT24"/>
<dbReference type="EMBL" id="VFOZ01000001">
    <property type="protein sequence ID" value="TQM00257.1"/>
    <property type="molecule type" value="Genomic_DNA"/>
</dbReference>
<reference evidence="2 3" key="1">
    <citation type="submission" date="2019-06" db="EMBL/GenBank/DDBJ databases">
        <title>Sequencing the genomes of 1000 actinobacteria strains.</title>
        <authorList>
            <person name="Klenk H.-P."/>
        </authorList>
    </citation>
    <scope>NUCLEOTIDE SEQUENCE [LARGE SCALE GENOMIC DNA]</scope>
    <source>
        <strain evidence="2 3">DSM 102200</strain>
    </source>
</reference>
<dbReference type="CDD" id="cd04301">
    <property type="entry name" value="NAT_SF"/>
    <property type="match status" value="1"/>
</dbReference>
<name>A0A543CT24_9ACTN</name>
<dbReference type="RefSeq" id="WP_185792449.1">
    <property type="nucleotide sequence ID" value="NZ_VFOZ01000001.1"/>
</dbReference>
<feature type="domain" description="N-acetyltransferase" evidence="1">
    <location>
        <begin position="6"/>
        <end position="170"/>
    </location>
</feature>
<keyword evidence="3" id="KW-1185">Reference proteome</keyword>
<evidence type="ECO:0000313" key="3">
    <source>
        <dbReference type="Proteomes" id="UP000316096"/>
    </source>
</evidence>
<dbReference type="Proteomes" id="UP000316096">
    <property type="component" value="Unassembled WGS sequence"/>
</dbReference>
<proteinExistence type="predicted"/>
<accession>A0A543CT24</accession>
<protein>
    <submittedName>
        <fullName evidence="2">Acetyltransferase (GNAT) family protein</fullName>
    </submittedName>
</protein>
<organism evidence="2 3">
    <name type="scientific">Actinoallomurus bryophytorum</name>
    <dbReference type="NCBI Taxonomy" id="1490222"/>
    <lineage>
        <taxon>Bacteria</taxon>
        <taxon>Bacillati</taxon>
        <taxon>Actinomycetota</taxon>
        <taxon>Actinomycetes</taxon>
        <taxon>Streptosporangiales</taxon>
        <taxon>Thermomonosporaceae</taxon>
        <taxon>Actinoallomurus</taxon>
    </lineage>
</organism>
<dbReference type="InterPro" id="IPR000182">
    <property type="entry name" value="GNAT_dom"/>
</dbReference>
<evidence type="ECO:0000313" key="2">
    <source>
        <dbReference type="EMBL" id="TQM00257.1"/>
    </source>
</evidence>
<dbReference type="SUPFAM" id="SSF55729">
    <property type="entry name" value="Acyl-CoA N-acyltransferases (Nat)"/>
    <property type="match status" value="1"/>
</dbReference>
<comment type="caution">
    <text evidence="2">The sequence shown here is derived from an EMBL/GenBank/DDBJ whole genome shotgun (WGS) entry which is preliminary data.</text>
</comment>
<dbReference type="InterPro" id="IPR016181">
    <property type="entry name" value="Acyl_CoA_acyltransferase"/>
</dbReference>